<dbReference type="GO" id="GO:0006285">
    <property type="term" value="P:base-excision repair, AP site formation"/>
    <property type="evidence" value="ECO:0007669"/>
    <property type="project" value="TreeGrafter"/>
</dbReference>
<feature type="compositionally biased region" description="Acidic residues" evidence="5">
    <location>
        <begin position="70"/>
        <end position="83"/>
    </location>
</feature>
<evidence type="ECO:0000256" key="4">
    <source>
        <dbReference type="ARBA" id="ARBA00023295"/>
    </source>
</evidence>
<dbReference type="EMBL" id="ALBS01000233">
    <property type="protein sequence ID" value="EJT47649.1"/>
    <property type="molecule type" value="Genomic_DNA"/>
</dbReference>
<feature type="domain" description="HhH-GPD" evidence="6">
    <location>
        <begin position="162"/>
        <end position="289"/>
    </location>
</feature>
<feature type="compositionally biased region" description="Basic and acidic residues" evidence="5">
    <location>
        <begin position="51"/>
        <end position="69"/>
    </location>
</feature>
<dbReference type="GO" id="GO:0016829">
    <property type="term" value="F:lyase activity"/>
    <property type="evidence" value="ECO:0007669"/>
    <property type="project" value="UniProtKB-KW"/>
</dbReference>
<feature type="compositionally biased region" description="Basic and acidic residues" evidence="5">
    <location>
        <begin position="551"/>
        <end position="560"/>
    </location>
</feature>
<feature type="compositionally biased region" description="Basic and acidic residues" evidence="5">
    <location>
        <begin position="84"/>
        <end position="94"/>
    </location>
</feature>
<dbReference type="GO" id="GO:0005634">
    <property type="term" value="C:nucleus"/>
    <property type="evidence" value="ECO:0007669"/>
    <property type="project" value="TreeGrafter"/>
</dbReference>
<dbReference type="AlphaFoldDB" id="J6ESX6"/>
<comment type="caution">
    <text evidence="7">The sequence shown here is derived from an EMBL/GenBank/DDBJ whole genome shotgun (WGS) entry which is preliminary data.</text>
</comment>
<dbReference type="CDD" id="cd00056">
    <property type="entry name" value="ENDO3c"/>
    <property type="match status" value="1"/>
</dbReference>
<keyword evidence="1" id="KW-0227">DNA damage</keyword>
<keyword evidence="7" id="KW-0456">Lyase</keyword>
<dbReference type="VEuPathDB" id="FungiDB:A1Q1_03426"/>
<dbReference type="Proteomes" id="UP000002748">
    <property type="component" value="Unassembled WGS sequence"/>
</dbReference>
<dbReference type="InterPro" id="IPR011257">
    <property type="entry name" value="DNA_glycosylase"/>
</dbReference>
<feature type="compositionally biased region" description="Basic and acidic residues" evidence="5">
    <location>
        <begin position="573"/>
        <end position="582"/>
    </location>
</feature>
<dbReference type="PANTHER" id="PTHR43286">
    <property type="entry name" value="ENDONUCLEASE III-LIKE PROTEIN 1"/>
    <property type="match status" value="1"/>
</dbReference>
<feature type="region of interest" description="Disordered" evidence="5">
    <location>
        <begin position="546"/>
        <end position="582"/>
    </location>
</feature>
<evidence type="ECO:0000313" key="8">
    <source>
        <dbReference type="Proteomes" id="UP000002748"/>
    </source>
</evidence>
<dbReference type="SUPFAM" id="SSF48150">
    <property type="entry name" value="DNA-glycosylase"/>
    <property type="match status" value="1"/>
</dbReference>
<evidence type="ECO:0000256" key="5">
    <source>
        <dbReference type="SAM" id="MobiDB-lite"/>
    </source>
</evidence>
<dbReference type="InterPro" id="IPR003265">
    <property type="entry name" value="HhH-GPD_domain"/>
</dbReference>
<evidence type="ECO:0000259" key="6">
    <source>
        <dbReference type="SMART" id="SM00478"/>
    </source>
</evidence>
<accession>J6ESX6</accession>
<dbReference type="GeneID" id="25986939"/>
<protein>
    <submittedName>
        <fullName evidence="7">DNA-(Apurinic or apyrimidinic site) lyase</fullName>
    </submittedName>
</protein>
<evidence type="ECO:0000256" key="3">
    <source>
        <dbReference type="ARBA" id="ARBA00023204"/>
    </source>
</evidence>
<keyword evidence="2" id="KW-0378">Hydrolase</keyword>
<dbReference type="Gene3D" id="1.10.340.30">
    <property type="entry name" value="Hypothetical protein, domain 2"/>
    <property type="match status" value="1"/>
</dbReference>
<dbReference type="HOGENOM" id="CLU_012862_4_0_1"/>
<dbReference type="OrthoDB" id="2099276at2759"/>
<evidence type="ECO:0000256" key="2">
    <source>
        <dbReference type="ARBA" id="ARBA00022801"/>
    </source>
</evidence>
<gene>
    <name evidence="7" type="ORF">A1Q1_03426</name>
</gene>
<organism evidence="7 8">
    <name type="scientific">Trichosporon asahii var. asahii (strain ATCC 90039 / CBS 2479 / JCM 2466 / KCTC 7840 / NBRC 103889/ NCYC 2677 / UAMH 7654)</name>
    <name type="common">Yeast</name>
    <dbReference type="NCBI Taxonomy" id="1186058"/>
    <lineage>
        <taxon>Eukaryota</taxon>
        <taxon>Fungi</taxon>
        <taxon>Dikarya</taxon>
        <taxon>Basidiomycota</taxon>
        <taxon>Agaricomycotina</taxon>
        <taxon>Tremellomycetes</taxon>
        <taxon>Trichosporonales</taxon>
        <taxon>Trichosporonaceae</taxon>
        <taxon>Trichosporon</taxon>
    </lineage>
</organism>
<name>J6ESX6_TRIAS</name>
<dbReference type="Pfam" id="PF00730">
    <property type="entry name" value="HhH-GPD"/>
    <property type="match status" value="1"/>
</dbReference>
<dbReference type="SMART" id="SM00478">
    <property type="entry name" value="ENDO3c"/>
    <property type="match status" value="1"/>
</dbReference>
<dbReference type="GO" id="GO:0003906">
    <property type="term" value="F:DNA-(apurinic or apyrimidinic site) endonuclease activity"/>
    <property type="evidence" value="ECO:0007669"/>
    <property type="project" value="TreeGrafter"/>
</dbReference>
<keyword evidence="4" id="KW-0326">Glycosidase</keyword>
<dbReference type="GO" id="GO:0000703">
    <property type="term" value="F:oxidized pyrimidine nucleobase lesion DNA N-glycosylase activity"/>
    <property type="evidence" value="ECO:0007669"/>
    <property type="project" value="TreeGrafter"/>
</dbReference>
<feature type="compositionally biased region" description="Polar residues" evidence="5">
    <location>
        <begin position="1"/>
        <end position="18"/>
    </location>
</feature>
<feature type="region of interest" description="Disordered" evidence="5">
    <location>
        <begin position="1"/>
        <end position="126"/>
    </location>
</feature>
<dbReference type="PANTHER" id="PTHR43286:SF1">
    <property type="entry name" value="ENDONUCLEASE III-LIKE PROTEIN 1"/>
    <property type="match status" value="1"/>
</dbReference>
<evidence type="ECO:0000313" key="7">
    <source>
        <dbReference type="EMBL" id="EJT47649.1"/>
    </source>
</evidence>
<reference evidence="7 8" key="1">
    <citation type="journal article" date="2012" name="Eukaryot. Cell">
        <title>Draft genome sequence of CBS 2479, the standard type strain of Trichosporon asahii.</title>
        <authorList>
            <person name="Yang R.Y."/>
            <person name="Li H.T."/>
            <person name="Zhu H."/>
            <person name="Zhou G.P."/>
            <person name="Wang M."/>
            <person name="Wang L."/>
        </authorList>
    </citation>
    <scope>NUCLEOTIDE SEQUENCE [LARGE SCALE GENOMIC DNA]</scope>
    <source>
        <strain evidence="8">ATCC 90039 / CBS 2479 / JCM 2466 / KCTC 7840 / NCYC 2677 / UAMH 7654</strain>
    </source>
</reference>
<keyword evidence="3" id="KW-0234">DNA repair</keyword>
<dbReference type="GO" id="GO:0006289">
    <property type="term" value="P:nucleotide-excision repair"/>
    <property type="evidence" value="ECO:0007669"/>
    <property type="project" value="TreeGrafter"/>
</dbReference>
<evidence type="ECO:0000256" key="1">
    <source>
        <dbReference type="ARBA" id="ARBA00022763"/>
    </source>
</evidence>
<dbReference type="RefSeq" id="XP_014178699.1">
    <property type="nucleotide sequence ID" value="XM_014323224.1"/>
</dbReference>
<proteinExistence type="predicted"/>
<sequence>MTLRTTRSALNSRVSLITTDAKPDVEEPESPPRRRSTRSAARLNLAQYAYKGRESPRKRARVEPAKGEPESEDEVLTDLDEPLNEVKGEVKDEAGPSTPRKAKSAPKSKSGTPKMPMAKREKAHPEPAKWYEQYQLIERMRAGISAPVDTMGCERPATMENLDPKTKDAVTSAAVTNLHLALPGGLTAETLAAADEKTVSEAINKVGFWRRKTEYIQDAARALLEKWDGDVPQSIEELCTLKGVGPKMGFLALQAAWNIGDARQPRVVAAAAAASADQPVAGWVWTGEGQEKSECTVPLPSTLYYFLRVICLPIGPRCDICLLAKEKLCPSRTKVDGSKRKEVIYDFGEPKVEIAYEEETKVEPGPEVGEEVKTEVKTETVVDPQTEETLMERIPSKKEVSERVAEEDGDEDEAVVVHAEEHSGCEQLEVDREGDSKQRKVRRGTEVTEEVAATVHTGQTDRLTDCSGAASSHLLTDGPTCTTQLVKHLHQESSRKLHAVQETPDNMMDVIRPDASAASEAFQILLLSSDSSLRSDAAVKLARQASPRLNRHAEEEDAKHTAGKHAFGGDVPRLGEEARVDRVPVPEHRDFLLATGEARER</sequence>
<dbReference type="KEGG" id="tasa:A1Q1_03426"/>